<evidence type="ECO:0000313" key="3">
    <source>
        <dbReference type="EMBL" id="CFX67685.1"/>
    </source>
</evidence>
<dbReference type="GO" id="GO:0043024">
    <property type="term" value="F:ribosomal small subunit binding"/>
    <property type="evidence" value="ECO:0007669"/>
    <property type="project" value="TreeGrafter"/>
</dbReference>
<dbReference type="InterPro" id="IPR023799">
    <property type="entry name" value="RbfA_dom_sf"/>
</dbReference>
<sequence length="128" mass="14684">MGKRRQERMAEEIKRSLSSIIQHEIKDPRIDFSTVSVTRVDIPADISHARINISVLGDEVKQAETMKALQSARGHIRTELARMLQIRHAPELDFRLDKSIEHGIKMSSLLEELSKEAEEKKDHSDEKS</sequence>
<dbReference type="NCBIfam" id="TIGR00082">
    <property type="entry name" value="rbfA"/>
    <property type="match status" value="1"/>
</dbReference>
<dbReference type="AlphaFoldDB" id="A0A0E4GBY5"/>
<dbReference type="InterPro" id="IPR000238">
    <property type="entry name" value="RbfA"/>
</dbReference>
<evidence type="ECO:0000256" key="2">
    <source>
        <dbReference type="HAMAP-Rule" id="MF_00003"/>
    </source>
</evidence>
<comment type="subcellular location">
    <subcellularLocation>
        <location evidence="2">Cytoplasm</location>
    </subcellularLocation>
</comment>
<dbReference type="HAMAP" id="MF_00003">
    <property type="entry name" value="RbfA"/>
    <property type="match status" value="1"/>
</dbReference>
<name>A0A0E4GBY5_9FIRM</name>
<accession>A0A0E4GBY5</accession>
<dbReference type="EMBL" id="CGIH01000027">
    <property type="protein sequence ID" value="CFX67685.1"/>
    <property type="molecule type" value="Genomic_DNA"/>
</dbReference>
<reference evidence="3 4" key="1">
    <citation type="submission" date="2015-03" db="EMBL/GenBank/DDBJ databases">
        <authorList>
            <person name="Murphy D."/>
        </authorList>
    </citation>
    <scope>NUCLEOTIDE SEQUENCE [LARGE SCALE GENOMIC DNA]</scope>
    <source>
        <strain evidence="3 4">OL-4</strain>
    </source>
</reference>
<keyword evidence="4" id="KW-1185">Reference proteome</keyword>
<dbReference type="STRING" id="690567.1622"/>
<dbReference type="PANTHER" id="PTHR33515">
    <property type="entry name" value="RIBOSOME-BINDING FACTOR A, CHLOROPLASTIC-RELATED"/>
    <property type="match status" value="1"/>
</dbReference>
<protein>
    <recommendedName>
        <fullName evidence="2">Ribosome-binding factor A</fullName>
    </recommendedName>
</protein>
<evidence type="ECO:0000256" key="1">
    <source>
        <dbReference type="ARBA" id="ARBA00022517"/>
    </source>
</evidence>
<comment type="function">
    <text evidence="2">One of several proteins that assist in the late maturation steps of the functional core of the 30S ribosomal subunit. Associates with free 30S ribosomal subunits (but not with 30S subunits that are part of 70S ribosomes or polysomes). Required for efficient processing of 16S rRNA. May interact with the 5'-terminal helix region of 16S rRNA.</text>
</comment>
<dbReference type="InterPro" id="IPR015946">
    <property type="entry name" value="KH_dom-like_a/b"/>
</dbReference>
<evidence type="ECO:0000313" key="4">
    <source>
        <dbReference type="Proteomes" id="UP000045545"/>
    </source>
</evidence>
<dbReference type="PANTHER" id="PTHR33515:SF1">
    <property type="entry name" value="RIBOSOME-BINDING FACTOR A, CHLOROPLASTIC-RELATED"/>
    <property type="match status" value="1"/>
</dbReference>
<dbReference type="Gene3D" id="3.30.300.20">
    <property type="match status" value="1"/>
</dbReference>
<dbReference type="Proteomes" id="UP000045545">
    <property type="component" value="Unassembled WGS sequence"/>
</dbReference>
<dbReference type="GO" id="GO:0005829">
    <property type="term" value="C:cytosol"/>
    <property type="evidence" value="ECO:0007669"/>
    <property type="project" value="TreeGrafter"/>
</dbReference>
<proteinExistence type="inferred from homology"/>
<keyword evidence="2" id="KW-0963">Cytoplasm</keyword>
<keyword evidence="1 2" id="KW-0690">Ribosome biogenesis</keyword>
<comment type="subunit">
    <text evidence="2">Monomer. Binds 30S ribosomal subunits, but not 50S ribosomal subunits or 70S ribosomes.</text>
</comment>
<gene>
    <name evidence="2" type="primary">rbfA</name>
    <name evidence="3" type="ORF">1622</name>
</gene>
<dbReference type="InterPro" id="IPR020053">
    <property type="entry name" value="Ribosome-bd_factorA_CS"/>
</dbReference>
<dbReference type="OrthoDB" id="307788at2"/>
<dbReference type="GO" id="GO:0030490">
    <property type="term" value="P:maturation of SSU-rRNA"/>
    <property type="evidence" value="ECO:0007669"/>
    <property type="project" value="UniProtKB-UniRule"/>
</dbReference>
<dbReference type="PROSITE" id="PS01319">
    <property type="entry name" value="RBFA"/>
    <property type="match status" value="1"/>
</dbReference>
<dbReference type="SUPFAM" id="SSF89919">
    <property type="entry name" value="Ribosome-binding factor A, RbfA"/>
    <property type="match status" value="1"/>
</dbReference>
<dbReference type="Pfam" id="PF02033">
    <property type="entry name" value="RBFA"/>
    <property type="match status" value="1"/>
</dbReference>
<organism evidence="3 4">
    <name type="scientific">Syntrophomonas zehnderi OL-4</name>
    <dbReference type="NCBI Taxonomy" id="690567"/>
    <lineage>
        <taxon>Bacteria</taxon>
        <taxon>Bacillati</taxon>
        <taxon>Bacillota</taxon>
        <taxon>Clostridia</taxon>
        <taxon>Eubacteriales</taxon>
        <taxon>Syntrophomonadaceae</taxon>
        <taxon>Syntrophomonas</taxon>
    </lineage>
</organism>
<dbReference type="RefSeq" id="WP_046497460.1">
    <property type="nucleotide sequence ID" value="NZ_CGIH01000027.1"/>
</dbReference>
<comment type="similarity">
    <text evidence="2">Belongs to the RbfA family.</text>
</comment>